<keyword evidence="4" id="KW-0547">Nucleotide-binding</keyword>
<evidence type="ECO:0000313" key="15">
    <source>
        <dbReference type="Xenbase" id="XB-GENE-6253020"/>
    </source>
</evidence>
<dbReference type="GO" id="GO:0005524">
    <property type="term" value="F:ATP binding"/>
    <property type="evidence" value="ECO:0007669"/>
    <property type="project" value="UniProtKB-KW"/>
</dbReference>
<evidence type="ECO:0000256" key="6">
    <source>
        <dbReference type="ARBA" id="ARBA00022840"/>
    </source>
</evidence>
<dbReference type="FunFam" id="1.25.10.10:FF:000579">
    <property type="entry name" value="Serine/threonine kinase like domain containing 1"/>
    <property type="match status" value="1"/>
</dbReference>
<organism evidence="13 14">
    <name type="scientific">Xenopus laevis</name>
    <name type="common">African clawed frog</name>
    <dbReference type="NCBI Taxonomy" id="8355"/>
    <lineage>
        <taxon>Eukaryota</taxon>
        <taxon>Metazoa</taxon>
        <taxon>Chordata</taxon>
        <taxon>Craniata</taxon>
        <taxon>Vertebrata</taxon>
        <taxon>Euteleostomi</taxon>
        <taxon>Amphibia</taxon>
        <taxon>Batrachia</taxon>
        <taxon>Anura</taxon>
        <taxon>Pipoidea</taxon>
        <taxon>Pipidae</taxon>
        <taxon>Xenopodinae</taxon>
        <taxon>Xenopus</taxon>
        <taxon>Xenopus</taxon>
    </lineage>
</organism>
<dbReference type="CDD" id="cd00180">
    <property type="entry name" value="PKc"/>
    <property type="match status" value="1"/>
</dbReference>
<keyword evidence="13" id="KW-1185">Reference proteome</keyword>
<dbReference type="RefSeq" id="XP_018084619.1">
    <property type="nucleotide sequence ID" value="XM_018229130.2"/>
</dbReference>
<protein>
    <recommendedName>
        <fullName evidence="9">Serine/threonine kinase-like domain-containing protein STKLD1</fullName>
        <ecNumber evidence="1">2.7.11.1</ecNumber>
    </recommendedName>
    <alternativeName>
        <fullName evidence="11">Serine/threonine kinase-like domain-containing protein 1</fullName>
    </alternativeName>
    <alternativeName>
        <fullName evidence="10">Sugen kinase 071</fullName>
    </alternativeName>
</protein>
<feature type="domain" description="Protein kinase" evidence="12">
    <location>
        <begin position="4"/>
        <end position="290"/>
    </location>
</feature>
<evidence type="ECO:0000256" key="1">
    <source>
        <dbReference type="ARBA" id="ARBA00012513"/>
    </source>
</evidence>
<dbReference type="Proteomes" id="UP000186698">
    <property type="component" value="Chromosome 8L"/>
</dbReference>
<dbReference type="CTD" id="495941"/>
<dbReference type="STRING" id="8355.A0A1L8F5Z4"/>
<dbReference type="EC" id="2.7.11.1" evidence="1"/>
<keyword evidence="3" id="KW-0808">Transferase</keyword>
<evidence type="ECO:0000256" key="11">
    <source>
        <dbReference type="ARBA" id="ARBA00081628"/>
    </source>
</evidence>
<evidence type="ECO:0000256" key="3">
    <source>
        <dbReference type="ARBA" id="ARBA00022679"/>
    </source>
</evidence>
<dbReference type="AlphaFoldDB" id="A0A1L8F5Z4"/>
<dbReference type="SUPFAM" id="SSF48371">
    <property type="entry name" value="ARM repeat"/>
    <property type="match status" value="1"/>
</dbReference>
<dbReference type="PaxDb" id="8355-A0A1L8F5Z4"/>
<reference evidence="14" key="1">
    <citation type="submission" date="2025-08" db="UniProtKB">
        <authorList>
            <consortium name="RefSeq"/>
        </authorList>
    </citation>
    <scope>IDENTIFICATION</scope>
    <source>
        <strain evidence="14">J_2021</strain>
        <tissue evidence="14">Erythrocytes</tissue>
    </source>
</reference>
<gene>
    <name evidence="14 15" type="primary">stkld1.L</name>
    <name evidence="14" type="synonym">c9orf96</name>
    <name evidence="14" type="synonym">SgK071</name>
    <name evidence="14" type="synonym">sk521</name>
    <name evidence="14" type="synonym">stkld1</name>
</gene>
<dbReference type="Pfam" id="PF23744">
    <property type="entry name" value="ARM_LRRK2"/>
    <property type="match status" value="1"/>
</dbReference>
<keyword evidence="6" id="KW-0067">ATP-binding</keyword>
<dbReference type="PANTHER" id="PTHR24363">
    <property type="entry name" value="SERINE/THREONINE PROTEIN KINASE"/>
    <property type="match status" value="1"/>
</dbReference>
<dbReference type="SUPFAM" id="SSF56112">
    <property type="entry name" value="Protein kinase-like (PK-like)"/>
    <property type="match status" value="1"/>
</dbReference>
<dbReference type="PANTHER" id="PTHR24363:SF0">
    <property type="entry name" value="SERINE_THREONINE KINASE LIKE DOMAIN CONTAINING 1"/>
    <property type="match status" value="1"/>
</dbReference>
<dbReference type="Bgee" id="495941">
    <property type="expression patterns" value="Expressed in testis and 15 other cell types or tissues"/>
</dbReference>
<dbReference type="Gene3D" id="1.25.10.10">
    <property type="entry name" value="Leucine-rich Repeat Variant"/>
    <property type="match status" value="1"/>
</dbReference>
<dbReference type="GeneID" id="495941"/>
<dbReference type="Gene3D" id="1.10.510.10">
    <property type="entry name" value="Transferase(Phosphotransferase) domain 1"/>
    <property type="match status" value="1"/>
</dbReference>
<accession>A0A1L8F5Z4</accession>
<evidence type="ECO:0000313" key="13">
    <source>
        <dbReference type="Proteomes" id="UP000186698"/>
    </source>
</evidence>
<comment type="catalytic activity">
    <reaction evidence="7">
        <text>L-threonyl-[protein] + ATP = O-phospho-L-threonyl-[protein] + ADP + H(+)</text>
        <dbReference type="Rhea" id="RHEA:46608"/>
        <dbReference type="Rhea" id="RHEA-COMP:11060"/>
        <dbReference type="Rhea" id="RHEA-COMP:11605"/>
        <dbReference type="ChEBI" id="CHEBI:15378"/>
        <dbReference type="ChEBI" id="CHEBI:30013"/>
        <dbReference type="ChEBI" id="CHEBI:30616"/>
        <dbReference type="ChEBI" id="CHEBI:61977"/>
        <dbReference type="ChEBI" id="CHEBI:456216"/>
        <dbReference type="EC" id="2.7.11.1"/>
    </reaction>
</comment>
<evidence type="ECO:0000256" key="10">
    <source>
        <dbReference type="ARBA" id="ARBA00079669"/>
    </source>
</evidence>
<dbReference type="PROSITE" id="PS50011">
    <property type="entry name" value="PROTEIN_KINASE_DOM"/>
    <property type="match status" value="1"/>
</dbReference>
<comment type="catalytic activity">
    <reaction evidence="8">
        <text>L-seryl-[protein] + ATP = O-phospho-L-seryl-[protein] + ADP + H(+)</text>
        <dbReference type="Rhea" id="RHEA:17989"/>
        <dbReference type="Rhea" id="RHEA-COMP:9863"/>
        <dbReference type="Rhea" id="RHEA-COMP:11604"/>
        <dbReference type="ChEBI" id="CHEBI:15378"/>
        <dbReference type="ChEBI" id="CHEBI:29999"/>
        <dbReference type="ChEBI" id="CHEBI:30616"/>
        <dbReference type="ChEBI" id="CHEBI:83421"/>
        <dbReference type="ChEBI" id="CHEBI:456216"/>
        <dbReference type="EC" id="2.7.11.1"/>
    </reaction>
</comment>
<keyword evidence="5" id="KW-0418">Kinase</keyword>
<dbReference type="Xenbase" id="XB-GENE-6253020">
    <property type="gene designation" value="stkld1.L"/>
</dbReference>
<dbReference type="InterPro" id="IPR016024">
    <property type="entry name" value="ARM-type_fold"/>
</dbReference>
<sequence>MDSYRTLEEWGPGSFGDFCLVEDLKENTKYVIKKVECLDEREANLAAKEATALLRLQHPNICAYKEFFITWDNKISSLFFCLVTDFYPYGDVAALVSRNRQRVQNTEEKLIQILLGQTIDALVYIHKHNLTHRNLKPSNIFLKDETLFLIGDLLLETLAADEMRMKKRLDDGWWLWTAPEALRLTYSEKSDVWSLGCILLELMTCSVYTGEMVVSILNEIRVTPRCLEKVVPALQSMADYSSDLCQLLPLMLQMDPEKRCTVNELVEVACVKQCLALAASPLSALKNPLLPGTIHQLAEAPIDQILEFMQRHSDSEDAQIAAIRQLSAYARHPDGWQHIEEILPLVVQAMQLHCSSSDVLLDGCKFLQDLVTNALEHGSASDCFASRDLVLTLVAAARSFADNRSLLPLICQVLILLSTNEAATEILGQTGFLEDVVKVMGGSLQSREMCVCCCRLLWSIGAAEGSSQRVWLELAVPRMVTLLSGYMEDAAVVEVALGALWITCLKGCVAEKETERVSQVLLETLQTHPTRPALVKNGLLALASIIRTSELALYRILLPGTGKSVISLVKEIYQLHSDDPEIVENICLLFHDMAQYAGDIRAELLSQHVESLLREINVKYESTEEIVSLAQSTLSSLEI</sequence>
<evidence type="ECO:0000256" key="2">
    <source>
        <dbReference type="ARBA" id="ARBA00022527"/>
    </source>
</evidence>
<dbReference type="GO" id="GO:0004674">
    <property type="term" value="F:protein serine/threonine kinase activity"/>
    <property type="evidence" value="ECO:0000318"/>
    <property type="project" value="GO_Central"/>
</dbReference>
<dbReference type="Pfam" id="PF00069">
    <property type="entry name" value="Pkinase"/>
    <property type="match status" value="1"/>
</dbReference>
<dbReference type="InterPro" id="IPR000719">
    <property type="entry name" value="Prot_kinase_dom"/>
</dbReference>
<dbReference type="AGR" id="Xenbase:XB-GENE-6253020"/>
<proteinExistence type="predicted"/>
<evidence type="ECO:0000259" key="12">
    <source>
        <dbReference type="PROSITE" id="PS50011"/>
    </source>
</evidence>
<evidence type="ECO:0000256" key="8">
    <source>
        <dbReference type="ARBA" id="ARBA00048679"/>
    </source>
</evidence>
<evidence type="ECO:0000256" key="4">
    <source>
        <dbReference type="ARBA" id="ARBA00022741"/>
    </source>
</evidence>
<evidence type="ECO:0000313" key="14">
    <source>
        <dbReference type="RefSeq" id="XP_018084619.1"/>
    </source>
</evidence>
<dbReference type="InterPro" id="IPR011009">
    <property type="entry name" value="Kinase-like_dom_sf"/>
</dbReference>
<evidence type="ECO:0000256" key="5">
    <source>
        <dbReference type="ARBA" id="ARBA00022777"/>
    </source>
</evidence>
<dbReference type="OrthoDB" id="248923at2759"/>
<evidence type="ECO:0000256" key="7">
    <source>
        <dbReference type="ARBA" id="ARBA00047899"/>
    </source>
</evidence>
<name>A0A1L8F5Z4_XENLA</name>
<dbReference type="InterPro" id="IPR011989">
    <property type="entry name" value="ARM-like"/>
</dbReference>
<dbReference type="OMA" id="MDSTEAM"/>
<evidence type="ECO:0000256" key="9">
    <source>
        <dbReference type="ARBA" id="ARBA00072818"/>
    </source>
</evidence>
<keyword evidence="2" id="KW-0723">Serine/threonine-protein kinase</keyword>
<dbReference type="InterPro" id="IPR056597">
    <property type="entry name" value="ARM_LRRK2"/>
</dbReference>